<evidence type="ECO:0000313" key="1">
    <source>
        <dbReference type="EMBL" id="KAI8424452.1"/>
    </source>
</evidence>
<evidence type="ECO:0000313" key="2">
    <source>
        <dbReference type="Proteomes" id="UP001064048"/>
    </source>
</evidence>
<reference evidence="1 2" key="1">
    <citation type="journal article" date="2022" name="Genome Biol. Evol.">
        <title>The Spruce Budworm Genome: Reconstructing the Evolutionary History of Antifreeze Proteins.</title>
        <authorList>
            <person name="Beliveau C."/>
            <person name="Gagne P."/>
            <person name="Picq S."/>
            <person name="Vernygora O."/>
            <person name="Keeling C.I."/>
            <person name="Pinkney K."/>
            <person name="Doucet D."/>
            <person name="Wen F."/>
            <person name="Johnston J.S."/>
            <person name="Maaroufi H."/>
            <person name="Boyle B."/>
            <person name="Laroche J."/>
            <person name="Dewar K."/>
            <person name="Juretic N."/>
            <person name="Blackburn G."/>
            <person name="Nisole A."/>
            <person name="Brunet B."/>
            <person name="Brandao M."/>
            <person name="Lumley L."/>
            <person name="Duan J."/>
            <person name="Quan G."/>
            <person name="Lucarotti C.J."/>
            <person name="Roe A.D."/>
            <person name="Sperling F.A.H."/>
            <person name="Levesque R.C."/>
            <person name="Cusson M."/>
        </authorList>
    </citation>
    <scope>NUCLEOTIDE SEQUENCE [LARGE SCALE GENOMIC DNA]</scope>
    <source>
        <strain evidence="1">Glfc:IPQL:Cfum</strain>
    </source>
</reference>
<name>A0ACC0JJX6_CHOFU</name>
<dbReference type="Proteomes" id="UP001064048">
    <property type="component" value="Chromosome 4"/>
</dbReference>
<dbReference type="EMBL" id="CM046104">
    <property type="protein sequence ID" value="KAI8424452.1"/>
    <property type="molecule type" value="Genomic_DNA"/>
</dbReference>
<comment type="caution">
    <text evidence="1">The sequence shown here is derived from an EMBL/GenBank/DDBJ whole genome shotgun (WGS) entry which is preliminary data.</text>
</comment>
<gene>
    <name evidence="1" type="ORF">MSG28_002937</name>
</gene>
<accession>A0ACC0JJX6</accession>
<organism evidence="1 2">
    <name type="scientific">Choristoneura fumiferana</name>
    <name type="common">Spruce budworm moth</name>
    <name type="synonym">Archips fumiferana</name>
    <dbReference type="NCBI Taxonomy" id="7141"/>
    <lineage>
        <taxon>Eukaryota</taxon>
        <taxon>Metazoa</taxon>
        <taxon>Ecdysozoa</taxon>
        <taxon>Arthropoda</taxon>
        <taxon>Hexapoda</taxon>
        <taxon>Insecta</taxon>
        <taxon>Pterygota</taxon>
        <taxon>Neoptera</taxon>
        <taxon>Endopterygota</taxon>
        <taxon>Lepidoptera</taxon>
        <taxon>Glossata</taxon>
        <taxon>Ditrysia</taxon>
        <taxon>Tortricoidea</taxon>
        <taxon>Tortricidae</taxon>
        <taxon>Tortricinae</taxon>
        <taxon>Choristoneura</taxon>
    </lineage>
</organism>
<proteinExistence type="predicted"/>
<protein>
    <submittedName>
        <fullName evidence="1">Uncharacterized protein</fullName>
    </submittedName>
</protein>
<keyword evidence="2" id="KW-1185">Reference proteome</keyword>
<sequence length="124" mass="14265">MRVVKLRVLPDSRIASRKFLFTEHDDAFKYLSRKLKQKVYLYKKIEVINLNIGGWVHGGDDGFHNSSGGEGGVWLPILAARSIAVVRYTCKQVLHLFSDIFLTTKEETLILDLNSRWRQMDARG</sequence>